<proteinExistence type="predicted"/>
<dbReference type="AlphaFoldDB" id="A0ABD5WK97"/>
<reference evidence="3 4" key="1">
    <citation type="journal article" date="2019" name="Int. J. Syst. Evol. Microbiol.">
        <title>The Global Catalogue of Microorganisms (GCM) 10K type strain sequencing project: providing services to taxonomists for standard genome sequencing and annotation.</title>
        <authorList>
            <consortium name="The Broad Institute Genomics Platform"/>
            <consortium name="The Broad Institute Genome Sequencing Center for Infectious Disease"/>
            <person name="Wu L."/>
            <person name="Ma J."/>
        </authorList>
    </citation>
    <scope>NUCLEOTIDE SEQUENCE [LARGE SCALE GENOMIC DNA]</scope>
    <source>
        <strain evidence="3 4">DT72</strain>
    </source>
</reference>
<dbReference type="EMBL" id="JBHSZH010000005">
    <property type="protein sequence ID" value="MFC7080997.1"/>
    <property type="molecule type" value="Genomic_DNA"/>
</dbReference>
<feature type="domain" description="SWIM-type" evidence="2">
    <location>
        <begin position="57"/>
        <end position="96"/>
    </location>
</feature>
<name>A0ABD5WK97_9EURY</name>
<dbReference type="GeneID" id="79302288"/>
<dbReference type="GO" id="GO:0008270">
    <property type="term" value="F:zinc ion binding"/>
    <property type="evidence" value="ECO:0007669"/>
    <property type="project" value="UniProtKB-KW"/>
</dbReference>
<evidence type="ECO:0000256" key="1">
    <source>
        <dbReference type="PROSITE-ProRule" id="PRU00325"/>
    </source>
</evidence>
<keyword evidence="1" id="KW-0479">Metal-binding</keyword>
<dbReference type="Proteomes" id="UP001596407">
    <property type="component" value="Unassembled WGS sequence"/>
</dbReference>
<evidence type="ECO:0000313" key="4">
    <source>
        <dbReference type="Proteomes" id="UP001596407"/>
    </source>
</evidence>
<dbReference type="InterPro" id="IPR007527">
    <property type="entry name" value="Znf_SWIM"/>
</dbReference>
<dbReference type="RefSeq" id="WP_276281107.1">
    <property type="nucleotide sequence ID" value="NZ_CP119809.1"/>
</dbReference>
<dbReference type="PROSITE" id="PS50966">
    <property type="entry name" value="ZF_SWIM"/>
    <property type="match status" value="1"/>
</dbReference>
<evidence type="ECO:0000259" key="2">
    <source>
        <dbReference type="PROSITE" id="PS50966"/>
    </source>
</evidence>
<accession>A0ABD5WK97</accession>
<dbReference type="Pfam" id="PF04434">
    <property type="entry name" value="SWIM"/>
    <property type="match status" value="1"/>
</dbReference>
<evidence type="ECO:0000313" key="3">
    <source>
        <dbReference type="EMBL" id="MFC7080997.1"/>
    </source>
</evidence>
<keyword evidence="1" id="KW-0863">Zinc-finger</keyword>
<keyword evidence="4" id="KW-1185">Reference proteome</keyword>
<organism evidence="3 4">
    <name type="scientific">Halorussus caseinilyticus</name>
    <dbReference type="NCBI Taxonomy" id="3034025"/>
    <lineage>
        <taxon>Archaea</taxon>
        <taxon>Methanobacteriati</taxon>
        <taxon>Methanobacteriota</taxon>
        <taxon>Stenosarchaea group</taxon>
        <taxon>Halobacteria</taxon>
        <taxon>Halobacteriales</taxon>
        <taxon>Haladaptataceae</taxon>
        <taxon>Halorussus</taxon>
    </lineage>
</organism>
<gene>
    <name evidence="3" type="ORF">ACFQJ6_13665</name>
</gene>
<keyword evidence="1" id="KW-0862">Zinc</keyword>
<protein>
    <submittedName>
        <fullName evidence="3">SWIM zinc finger family protein</fullName>
    </submittedName>
</protein>
<sequence length="167" mass="17615">MTTKETSGKKSAVRELTFGAKTAKRVAWESWEFTVVGPHLVKVTNASYGYLKEDHAYTVGVEERDGRGVPAECDCPADVHHESDCKHKVAVATIGGKVLLDAAVNFSAPSEGGRVPAESVTVADKLRADGGSSVVAEACPNGQVRCGGPEDDELPCFACYSGNRSEA</sequence>
<comment type="caution">
    <text evidence="3">The sequence shown here is derived from an EMBL/GenBank/DDBJ whole genome shotgun (WGS) entry which is preliminary data.</text>
</comment>